<protein>
    <submittedName>
        <fullName evidence="4">Uncharacterized protein</fullName>
    </submittedName>
</protein>
<evidence type="ECO:0000313" key="5">
    <source>
        <dbReference type="Proteomes" id="UP000091857"/>
    </source>
</evidence>
<organism evidence="4 5">
    <name type="scientific">Manihot esculenta</name>
    <name type="common">Cassava</name>
    <name type="synonym">Jatropha manihot</name>
    <dbReference type="NCBI Taxonomy" id="3983"/>
    <lineage>
        <taxon>Eukaryota</taxon>
        <taxon>Viridiplantae</taxon>
        <taxon>Streptophyta</taxon>
        <taxon>Embryophyta</taxon>
        <taxon>Tracheophyta</taxon>
        <taxon>Spermatophyta</taxon>
        <taxon>Magnoliopsida</taxon>
        <taxon>eudicotyledons</taxon>
        <taxon>Gunneridae</taxon>
        <taxon>Pentapetalae</taxon>
        <taxon>rosids</taxon>
        <taxon>fabids</taxon>
        <taxon>Malpighiales</taxon>
        <taxon>Euphorbiaceae</taxon>
        <taxon>Crotonoideae</taxon>
        <taxon>Manihoteae</taxon>
        <taxon>Manihot</taxon>
    </lineage>
</organism>
<dbReference type="AlphaFoldDB" id="A0A2C9V3I6"/>
<dbReference type="EMBL" id="CM004396">
    <property type="protein sequence ID" value="OAY38894.1"/>
    <property type="molecule type" value="Genomic_DNA"/>
</dbReference>
<accession>A0A2C9V3I6</accession>
<dbReference type="PANTHER" id="PTHR31623">
    <property type="entry name" value="F21J9.9"/>
    <property type="match status" value="1"/>
</dbReference>
<dbReference type="Gramene" id="Manes.10G050800.1.v8.1">
    <property type="protein sequence ID" value="Manes.10G050800.1.v8.1.CDS.1"/>
    <property type="gene ID" value="Manes.10G050800.v8.1"/>
</dbReference>
<dbReference type="STRING" id="3983.A0A2C9V3I6"/>
<dbReference type="OrthoDB" id="671439at2759"/>
<proteinExistence type="inferred from homology"/>
<dbReference type="PANTHER" id="PTHR31623:SF20">
    <property type="entry name" value="VINORINE SYNTHASE-LIKE"/>
    <property type="match status" value="1"/>
</dbReference>
<gene>
    <name evidence="4" type="ORF">MANES_10G050800v8</name>
</gene>
<dbReference type="Gene3D" id="3.30.559.10">
    <property type="entry name" value="Chloramphenicol acetyltransferase-like domain"/>
    <property type="match status" value="2"/>
</dbReference>
<comment type="similarity">
    <text evidence="1">Belongs to the plant acyltransferase family.</text>
</comment>
<dbReference type="InterPro" id="IPR023213">
    <property type="entry name" value="CAT-like_dom_sf"/>
</dbReference>
<evidence type="ECO:0000313" key="4">
    <source>
        <dbReference type="EMBL" id="OAY38894.1"/>
    </source>
</evidence>
<dbReference type="Proteomes" id="UP000091857">
    <property type="component" value="Chromosome 10"/>
</dbReference>
<evidence type="ECO:0000256" key="1">
    <source>
        <dbReference type="ARBA" id="ARBA00009861"/>
    </source>
</evidence>
<name>A0A2C9V3I6_MANES</name>
<keyword evidence="5" id="KW-1185">Reference proteome</keyword>
<comment type="caution">
    <text evidence="4">The sequence shown here is derived from an EMBL/GenBank/DDBJ whole genome shotgun (WGS) entry which is preliminary data.</text>
</comment>
<keyword evidence="2" id="KW-0808">Transferase</keyword>
<evidence type="ECO:0000256" key="3">
    <source>
        <dbReference type="ARBA" id="ARBA00023315"/>
    </source>
</evidence>
<reference evidence="5" key="1">
    <citation type="journal article" date="2016" name="Nat. Biotechnol.">
        <title>Sequencing wild and cultivated cassava and related species reveals extensive interspecific hybridization and genetic diversity.</title>
        <authorList>
            <person name="Bredeson J.V."/>
            <person name="Lyons J.B."/>
            <person name="Prochnik S.E."/>
            <person name="Wu G.A."/>
            <person name="Ha C.M."/>
            <person name="Edsinger-Gonzales E."/>
            <person name="Grimwood J."/>
            <person name="Schmutz J."/>
            <person name="Rabbi I.Y."/>
            <person name="Egesi C."/>
            <person name="Nauluvula P."/>
            <person name="Lebot V."/>
            <person name="Ndunguru J."/>
            <person name="Mkamilo G."/>
            <person name="Bart R.S."/>
            <person name="Setter T.L."/>
            <person name="Gleadow R.M."/>
            <person name="Kulakow P."/>
            <person name="Ferguson M.E."/>
            <person name="Rounsley S."/>
            <person name="Rokhsar D.S."/>
        </authorList>
    </citation>
    <scope>NUCLEOTIDE SEQUENCE [LARGE SCALE GENOMIC DNA]</scope>
    <source>
        <strain evidence="5">cv. AM560-2</strain>
    </source>
</reference>
<dbReference type="Pfam" id="PF02458">
    <property type="entry name" value="Transferase"/>
    <property type="match status" value="1"/>
</dbReference>
<dbReference type="GO" id="GO:0016746">
    <property type="term" value="F:acyltransferase activity"/>
    <property type="evidence" value="ECO:0007669"/>
    <property type="project" value="UniProtKB-KW"/>
</dbReference>
<sequence>MEVKIVSRELIKPSSPAAQSQKPYKLCLLDQLTPHYYTPMILFYLMNPSHSTIALSHLKNSLSKTLNLYYPFCGRIRDDLYIDRFNEGVPFLEAQVNCRMSDFLRHHDIEYLNHFLPCQPFTKESDMNTPLLAVQVTMFTCGGIAVSMCASHKLCDGNTGRAFINTLASVSLGDLNGVSLPNLSEASLFFPPTTKFPQNHLSLMDSLWFTEGNYITRRFVFDAKAIAALRANAEEKLKARPSRIETISCFIWKCCMAASKAVSGSTKPSILLEAMNLRPHTKPPMSNSSIGNLFWWAPAVAHPNDTNTEMHELIKLASEAIKLYKSDFSQALQGDGGLETMSEHLNQLEELVSLEKADIFAFTSWCYLGLTKLNFGWGEPYWFAFMGKVGPAFRNLTLLIETKDGKGIEAWITLDKEKMSIVENDPEFLAFASSNPKISSL</sequence>
<dbReference type="OMA" id="FIDCFHE"/>
<evidence type="ECO:0000256" key="2">
    <source>
        <dbReference type="ARBA" id="ARBA00022679"/>
    </source>
</evidence>
<keyword evidence="3" id="KW-0012">Acyltransferase</keyword>